<dbReference type="Pfam" id="PF00664">
    <property type="entry name" value="ABC_membrane"/>
    <property type="match status" value="1"/>
</dbReference>
<dbReference type="SUPFAM" id="SSF90123">
    <property type="entry name" value="ABC transporter transmembrane region"/>
    <property type="match status" value="1"/>
</dbReference>
<evidence type="ECO:0000256" key="5">
    <source>
        <dbReference type="ARBA" id="ARBA00022989"/>
    </source>
</evidence>
<dbReference type="Gene3D" id="1.20.1560.10">
    <property type="entry name" value="ABC transporter type 1, transmembrane domain"/>
    <property type="match status" value="1"/>
</dbReference>
<evidence type="ECO:0000256" key="1">
    <source>
        <dbReference type="ARBA" id="ARBA00004651"/>
    </source>
</evidence>
<dbReference type="InterPro" id="IPR036640">
    <property type="entry name" value="ABC1_TM_sf"/>
</dbReference>
<dbReference type="GO" id="GO:0016887">
    <property type="term" value="F:ATP hydrolysis activity"/>
    <property type="evidence" value="ECO:0007669"/>
    <property type="project" value="InterPro"/>
</dbReference>
<dbReference type="InterPro" id="IPR017871">
    <property type="entry name" value="ABC_transporter-like_CS"/>
</dbReference>
<evidence type="ECO:0000256" key="3">
    <source>
        <dbReference type="ARBA" id="ARBA00022741"/>
    </source>
</evidence>
<feature type="transmembrane region" description="Helical" evidence="7">
    <location>
        <begin position="174"/>
        <end position="192"/>
    </location>
</feature>
<reference evidence="10 11" key="1">
    <citation type="submission" date="2020-08" db="EMBL/GenBank/DDBJ databases">
        <title>Streptomycin Non-resistant strain, P. mexicana.</title>
        <authorList>
            <person name="Ganesh-Kumar S."/>
            <person name="Zhe T."/>
            <person name="Yu Z."/>
            <person name="Min Y."/>
        </authorList>
    </citation>
    <scope>NUCLEOTIDE SEQUENCE [LARGE SCALE GENOMIC DNA]</scope>
    <source>
        <strain evidence="10 11">GTZY2</strain>
    </source>
</reference>
<dbReference type="InterPro" id="IPR011527">
    <property type="entry name" value="ABC1_TM_dom"/>
</dbReference>
<evidence type="ECO:0000256" key="6">
    <source>
        <dbReference type="ARBA" id="ARBA00023136"/>
    </source>
</evidence>
<keyword evidence="3" id="KW-0547">Nucleotide-binding</keyword>
<accession>A0A7G9T8K6</accession>
<evidence type="ECO:0000313" key="11">
    <source>
        <dbReference type="Proteomes" id="UP000515838"/>
    </source>
</evidence>
<dbReference type="GO" id="GO:0005886">
    <property type="term" value="C:plasma membrane"/>
    <property type="evidence" value="ECO:0007669"/>
    <property type="project" value="UniProtKB-SubCell"/>
</dbReference>
<proteinExistence type="predicted"/>
<dbReference type="PROSITE" id="PS50893">
    <property type="entry name" value="ABC_TRANSPORTER_2"/>
    <property type="match status" value="1"/>
</dbReference>
<dbReference type="InterPro" id="IPR039421">
    <property type="entry name" value="Type_1_exporter"/>
</dbReference>
<dbReference type="AlphaFoldDB" id="A0A7G9T8K6"/>
<dbReference type="PROSITE" id="PS00211">
    <property type="entry name" value="ABC_TRANSPORTER_1"/>
    <property type="match status" value="1"/>
</dbReference>
<feature type="transmembrane region" description="Helical" evidence="7">
    <location>
        <begin position="294"/>
        <end position="311"/>
    </location>
</feature>
<protein>
    <submittedName>
        <fullName evidence="10">ATP-binding cassette domain-containing protein</fullName>
    </submittedName>
</protein>
<dbReference type="CDD" id="cd18575">
    <property type="entry name" value="ABC_6TM_bac_exporter_ABCB8_10_like"/>
    <property type="match status" value="1"/>
</dbReference>
<dbReference type="InterPro" id="IPR003593">
    <property type="entry name" value="AAA+_ATPase"/>
</dbReference>
<evidence type="ECO:0000256" key="4">
    <source>
        <dbReference type="ARBA" id="ARBA00022840"/>
    </source>
</evidence>
<dbReference type="Proteomes" id="UP000515838">
    <property type="component" value="Chromosome"/>
</dbReference>
<dbReference type="Gene3D" id="3.40.50.300">
    <property type="entry name" value="P-loop containing nucleotide triphosphate hydrolases"/>
    <property type="match status" value="1"/>
</dbReference>
<keyword evidence="5 7" id="KW-1133">Transmembrane helix</keyword>
<feature type="domain" description="ABC transporter" evidence="8">
    <location>
        <begin position="351"/>
        <end position="587"/>
    </location>
</feature>
<dbReference type="InterPro" id="IPR011918">
    <property type="entry name" value="ABC_MsbA_ATP-bd"/>
</dbReference>
<evidence type="ECO:0000259" key="9">
    <source>
        <dbReference type="PROSITE" id="PS50929"/>
    </source>
</evidence>
<dbReference type="NCBIfam" id="TIGR02204">
    <property type="entry name" value="MsbA_rel"/>
    <property type="match status" value="1"/>
</dbReference>
<keyword evidence="4 10" id="KW-0067">ATP-binding</keyword>
<dbReference type="PROSITE" id="PS50929">
    <property type="entry name" value="ABC_TM1F"/>
    <property type="match status" value="1"/>
</dbReference>
<dbReference type="RefSeq" id="WP_187572229.1">
    <property type="nucleotide sequence ID" value="NZ_CP060731.1"/>
</dbReference>
<evidence type="ECO:0000259" key="8">
    <source>
        <dbReference type="PROSITE" id="PS50893"/>
    </source>
</evidence>
<gene>
    <name evidence="10" type="ORF">IAE60_10720</name>
</gene>
<dbReference type="GO" id="GO:0090374">
    <property type="term" value="P:oligopeptide export from mitochondrion"/>
    <property type="evidence" value="ECO:0007669"/>
    <property type="project" value="TreeGrafter"/>
</dbReference>
<dbReference type="FunFam" id="3.40.50.300:FF:000218">
    <property type="entry name" value="Multidrug ABC transporter ATP-binding protein"/>
    <property type="match status" value="1"/>
</dbReference>
<name>A0A7G9T8K6_PSEMX</name>
<keyword evidence="6 7" id="KW-0472">Membrane</keyword>
<comment type="subcellular location">
    <subcellularLocation>
        <location evidence="1">Cell membrane</location>
        <topology evidence="1">Multi-pass membrane protein</topology>
    </subcellularLocation>
</comment>
<feature type="transmembrane region" description="Helical" evidence="7">
    <location>
        <begin position="256"/>
        <end position="274"/>
    </location>
</feature>
<dbReference type="PANTHER" id="PTHR43394:SF1">
    <property type="entry name" value="ATP-BINDING CASSETTE SUB-FAMILY B MEMBER 10, MITOCHONDRIAL"/>
    <property type="match status" value="1"/>
</dbReference>
<dbReference type="SUPFAM" id="SSF52540">
    <property type="entry name" value="P-loop containing nucleoside triphosphate hydrolases"/>
    <property type="match status" value="1"/>
</dbReference>
<feature type="transmembrane region" description="Helical" evidence="7">
    <location>
        <begin position="32"/>
        <end position="53"/>
    </location>
</feature>
<evidence type="ECO:0000313" key="10">
    <source>
        <dbReference type="EMBL" id="QNN76431.1"/>
    </source>
</evidence>
<dbReference type="GO" id="GO:0015421">
    <property type="term" value="F:ABC-type oligopeptide transporter activity"/>
    <property type="evidence" value="ECO:0007669"/>
    <property type="project" value="TreeGrafter"/>
</dbReference>
<feature type="domain" description="ABC transmembrane type-1" evidence="9">
    <location>
        <begin position="39"/>
        <end position="316"/>
    </location>
</feature>
<dbReference type="PANTHER" id="PTHR43394">
    <property type="entry name" value="ATP-DEPENDENT PERMEASE MDL1, MITOCHONDRIAL"/>
    <property type="match status" value="1"/>
</dbReference>
<dbReference type="GeneID" id="81471445"/>
<dbReference type="Pfam" id="PF00005">
    <property type="entry name" value="ABC_tran"/>
    <property type="match status" value="1"/>
</dbReference>
<dbReference type="InterPro" id="IPR027417">
    <property type="entry name" value="P-loop_NTPase"/>
</dbReference>
<organism evidence="10 11">
    <name type="scientific">Pseudoxanthomonas mexicana</name>
    <dbReference type="NCBI Taxonomy" id="128785"/>
    <lineage>
        <taxon>Bacteria</taxon>
        <taxon>Pseudomonadati</taxon>
        <taxon>Pseudomonadota</taxon>
        <taxon>Gammaproteobacteria</taxon>
        <taxon>Lysobacterales</taxon>
        <taxon>Lysobacteraceae</taxon>
        <taxon>Pseudoxanthomonas</taxon>
    </lineage>
</organism>
<dbReference type="CDD" id="cd03249">
    <property type="entry name" value="ABC_MTABC3_MDL1_MDL2"/>
    <property type="match status" value="1"/>
</dbReference>
<dbReference type="GO" id="GO:0005524">
    <property type="term" value="F:ATP binding"/>
    <property type="evidence" value="ECO:0007669"/>
    <property type="project" value="UniProtKB-KW"/>
</dbReference>
<dbReference type="SMART" id="SM00382">
    <property type="entry name" value="AAA"/>
    <property type="match status" value="1"/>
</dbReference>
<evidence type="ECO:0000256" key="7">
    <source>
        <dbReference type="SAM" id="Phobius"/>
    </source>
</evidence>
<dbReference type="InterPro" id="IPR003439">
    <property type="entry name" value="ABC_transporter-like_ATP-bd"/>
</dbReference>
<feature type="transmembrane region" description="Helical" evidence="7">
    <location>
        <begin position="73"/>
        <end position="98"/>
    </location>
</feature>
<sequence length="591" mass="63144">MTDSATDTPDPSKSKAKLGTLRALWPFVRQHAGLFAAWLCALALASAATLSFPVAFKQMIDGGFHSGGNIDRVFLGVFIVVLVLAIASAARFYFVSLLGERVVADLRRQLYGHLVGLDAEFHDRTRSGELVSRLSADSELLRSVVGSSMSVALRSSITVIGSIVMLFVTSPKLAAYALVGIPLAVLPIVLGARRLEKASRASQDRVADANTLASETLGAVRTVQAHAREPYELKRFGDAVSVAVETARKRIRAQSLVTATVITLVFGAVVLVLWSGAHDVIGGRMTTGELGQFVFYALIGGGSVGALAEVWNELQRAAGGMGRIAELLNETPTIRAPAAPRRLPAPVKGEIRFDNVSFHYPSRPDLPALDDFNLTVNPGETVALVGPSGAGKSTVFSMLLRFHDAQSGSVRIDGVDLRDLDPAHLREHIALVPQQPTIFAASAAENIRYGKLDATDAELQAAAEAAEADDFIRELPGGFDSQLGERGARLSGGQQQRIAIARALLKDAPILLLDEATSALDAQSERAVQHALERLMAGRTTLVIAHRLATVLKADRIVVMDRGRIVAQGTHAELLAQDGLYAELARLQFLD</sequence>
<evidence type="ECO:0000256" key="2">
    <source>
        <dbReference type="ARBA" id="ARBA00022692"/>
    </source>
</evidence>
<dbReference type="EMBL" id="CP060731">
    <property type="protein sequence ID" value="QNN76431.1"/>
    <property type="molecule type" value="Genomic_DNA"/>
</dbReference>
<keyword evidence="2 7" id="KW-0812">Transmembrane</keyword>